<keyword evidence="1" id="KW-0413">Isomerase</keyword>
<dbReference type="Proteomes" id="UP000634136">
    <property type="component" value="Unassembled WGS sequence"/>
</dbReference>
<comment type="caution">
    <text evidence="1">The sequence shown here is derived from an EMBL/GenBank/DDBJ whole genome shotgun (WGS) entry which is preliminary data.</text>
</comment>
<dbReference type="GO" id="GO:0016853">
    <property type="term" value="F:isomerase activity"/>
    <property type="evidence" value="ECO:0007669"/>
    <property type="project" value="UniProtKB-KW"/>
</dbReference>
<name>A0A835CDK4_9FABA</name>
<evidence type="ECO:0000313" key="1">
    <source>
        <dbReference type="EMBL" id="KAF7838886.1"/>
    </source>
</evidence>
<proteinExistence type="predicted"/>
<gene>
    <name evidence="1" type="ORF">G2W53_007368</name>
</gene>
<keyword evidence="2" id="KW-1185">Reference proteome</keyword>
<dbReference type="EMBL" id="JAAIUW010000003">
    <property type="protein sequence ID" value="KAF7838886.1"/>
    <property type="molecule type" value="Genomic_DNA"/>
</dbReference>
<dbReference type="AlphaFoldDB" id="A0A835CDK4"/>
<protein>
    <submittedName>
        <fullName evidence="1">Peptidyl-prolyl cis-trans isomerase CYP28, chloroplastic</fullName>
    </submittedName>
</protein>
<organism evidence="1 2">
    <name type="scientific">Senna tora</name>
    <dbReference type="NCBI Taxonomy" id="362788"/>
    <lineage>
        <taxon>Eukaryota</taxon>
        <taxon>Viridiplantae</taxon>
        <taxon>Streptophyta</taxon>
        <taxon>Embryophyta</taxon>
        <taxon>Tracheophyta</taxon>
        <taxon>Spermatophyta</taxon>
        <taxon>Magnoliopsida</taxon>
        <taxon>eudicotyledons</taxon>
        <taxon>Gunneridae</taxon>
        <taxon>Pentapetalae</taxon>
        <taxon>rosids</taxon>
        <taxon>fabids</taxon>
        <taxon>Fabales</taxon>
        <taxon>Fabaceae</taxon>
        <taxon>Caesalpinioideae</taxon>
        <taxon>Cassia clade</taxon>
        <taxon>Senna</taxon>
    </lineage>
</organism>
<sequence>MTSWFDGSYGCDDVQTCNESQQDMSMAIAPASIAQECNYQISVEATECNEDMFTFWGLKNAGRPLDLSIQVETAKGDEKFCKYFKSIPCGISNWVELKLIFIVVLRQRKRENPGLRMRKRKCPRIDSFCVARQIQRRLNLAPVSPSLAAGKEVLAWEDFVNEGVLVGRAGRSNAHGLEVRNRDGYEVTVQAEDNAAYRDGIGAEGLNVVAEGSAGEEVVRAEAEIHEDAVGDGGVRRCLGGFNGGGGK</sequence>
<evidence type="ECO:0000313" key="2">
    <source>
        <dbReference type="Proteomes" id="UP000634136"/>
    </source>
</evidence>
<reference evidence="1" key="1">
    <citation type="submission" date="2020-09" db="EMBL/GenBank/DDBJ databases">
        <title>Genome-Enabled Discovery of Anthraquinone Biosynthesis in Senna tora.</title>
        <authorList>
            <person name="Kang S.-H."/>
            <person name="Pandey R.P."/>
            <person name="Lee C.-M."/>
            <person name="Sim J.-S."/>
            <person name="Jeong J.-T."/>
            <person name="Choi B.-S."/>
            <person name="Jung M."/>
            <person name="Ginzburg D."/>
            <person name="Zhao K."/>
            <person name="Won S.Y."/>
            <person name="Oh T.-J."/>
            <person name="Yu Y."/>
            <person name="Kim N.-H."/>
            <person name="Lee O.R."/>
            <person name="Lee T.-H."/>
            <person name="Bashyal P."/>
            <person name="Kim T.-S."/>
            <person name="Lee W.-H."/>
            <person name="Kawkins C."/>
            <person name="Kim C.-K."/>
            <person name="Kim J.S."/>
            <person name="Ahn B.O."/>
            <person name="Rhee S.Y."/>
            <person name="Sohng J.K."/>
        </authorList>
    </citation>
    <scope>NUCLEOTIDE SEQUENCE</scope>
    <source>
        <tissue evidence="1">Leaf</tissue>
    </source>
</reference>
<accession>A0A835CDK4</accession>